<keyword evidence="1" id="KW-1133">Transmembrane helix</keyword>
<evidence type="ECO:0000313" key="3">
    <source>
        <dbReference type="Proteomes" id="UP000593765"/>
    </source>
</evidence>
<dbReference type="Proteomes" id="UP000593765">
    <property type="component" value="Chromosome"/>
</dbReference>
<keyword evidence="1" id="KW-0812">Transmembrane</keyword>
<protein>
    <submittedName>
        <fullName evidence="2">Uncharacterized protein</fullName>
    </submittedName>
</protein>
<sequence length="274" mass="29680">MLSTDTAISRLRRDLTLGVLIKALMLGAGVTSLIVLPLVAPQVHSGLAMLAVGVIWLVLSYNSAKSSRLAADAPALIGAGDYEEAERQIEQALSAFSLFRMVKLQTVHHLALLRYAQKRFRDVSELCRELLAQRGGSAGASLSKPTRLLLADAMLELDDVRGTYDALVGLYGQRLTLNEVLKLMAAQLDYESRVGAWSRMMNEVMTKVQLAELMPSAAAARTQALLSVAAKRCGRADFSDWLKARAALLVAPAKLVAQRPLLAELWPSTAPDVD</sequence>
<dbReference type="AlphaFoldDB" id="A0A7M2X0K6"/>
<feature type="transmembrane region" description="Helical" evidence="1">
    <location>
        <begin position="46"/>
        <end position="64"/>
    </location>
</feature>
<dbReference type="KEGG" id="hbs:IPV69_08045"/>
<name>A0A7M2X0K6_9BACT</name>
<reference evidence="2 3" key="1">
    <citation type="submission" date="2020-10" db="EMBL/GenBank/DDBJ databases">
        <title>Wide distribution of Phycisphaera-like planctomycetes from WD2101 soil group in peatlands and genome analysis of the first cultivated representative.</title>
        <authorList>
            <person name="Dedysh S.N."/>
            <person name="Beletsky A.V."/>
            <person name="Ivanova A."/>
            <person name="Kulichevskaya I.S."/>
            <person name="Suzina N.E."/>
            <person name="Philippov D.A."/>
            <person name="Rakitin A.L."/>
            <person name="Mardanov A.V."/>
            <person name="Ravin N.V."/>
        </authorList>
    </citation>
    <scope>NUCLEOTIDE SEQUENCE [LARGE SCALE GENOMIC DNA]</scope>
    <source>
        <strain evidence="2 3">M1803</strain>
    </source>
</reference>
<dbReference type="EMBL" id="CP063458">
    <property type="protein sequence ID" value="QOV91296.1"/>
    <property type="molecule type" value="Genomic_DNA"/>
</dbReference>
<keyword evidence="3" id="KW-1185">Reference proteome</keyword>
<gene>
    <name evidence="2" type="ORF">IPV69_08045</name>
</gene>
<organism evidence="2 3">
    <name type="scientific">Humisphaera borealis</name>
    <dbReference type="NCBI Taxonomy" id="2807512"/>
    <lineage>
        <taxon>Bacteria</taxon>
        <taxon>Pseudomonadati</taxon>
        <taxon>Planctomycetota</taxon>
        <taxon>Phycisphaerae</taxon>
        <taxon>Tepidisphaerales</taxon>
        <taxon>Tepidisphaeraceae</taxon>
        <taxon>Humisphaera</taxon>
    </lineage>
</organism>
<evidence type="ECO:0000256" key="1">
    <source>
        <dbReference type="SAM" id="Phobius"/>
    </source>
</evidence>
<proteinExistence type="predicted"/>
<dbReference type="RefSeq" id="WP_206294512.1">
    <property type="nucleotide sequence ID" value="NZ_CP063458.1"/>
</dbReference>
<keyword evidence="1" id="KW-0472">Membrane</keyword>
<accession>A0A7M2X0K6</accession>
<feature type="transmembrane region" description="Helical" evidence="1">
    <location>
        <begin position="20"/>
        <end position="40"/>
    </location>
</feature>
<evidence type="ECO:0000313" key="2">
    <source>
        <dbReference type="EMBL" id="QOV91296.1"/>
    </source>
</evidence>